<proteinExistence type="predicted"/>
<gene>
    <name evidence="1" type="ORF">HPB50_011390</name>
</gene>
<sequence length="86" mass="9963">MRMRTTADKEIEDVLFLWFKRARSANFPISGPTLEEKTKEAASQIGIEDFRDSQGNKSFWMRKTTFAEVEEADILFNQVIQSTSLK</sequence>
<organism evidence="1 2">
    <name type="scientific">Hyalomma asiaticum</name>
    <name type="common">Tick</name>
    <dbReference type="NCBI Taxonomy" id="266040"/>
    <lineage>
        <taxon>Eukaryota</taxon>
        <taxon>Metazoa</taxon>
        <taxon>Ecdysozoa</taxon>
        <taxon>Arthropoda</taxon>
        <taxon>Chelicerata</taxon>
        <taxon>Arachnida</taxon>
        <taxon>Acari</taxon>
        <taxon>Parasitiformes</taxon>
        <taxon>Ixodida</taxon>
        <taxon>Ixodoidea</taxon>
        <taxon>Ixodidae</taxon>
        <taxon>Hyalomminae</taxon>
        <taxon>Hyalomma</taxon>
    </lineage>
</organism>
<evidence type="ECO:0000313" key="2">
    <source>
        <dbReference type="Proteomes" id="UP000821845"/>
    </source>
</evidence>
<name>A0ACB7T7G4_HYAAI</name>
<protein>
    <submittedName>
        <fullName evidence="1">Uncharacterized protein</fullName>
    </submittedName>
</protein>
<comment type="caution">
    <text evidence="1">The sequence shown here is derived from an EMBL/GenBank/DDBJ whole genome shotgun (WGS) entry which is preliminary data.</text>
</comment>
<dbReference type="Proteomes" id="UP000821845">
    <property type="component" value="Chromosome 10"/>
</dbReference>
<dbReference type="EMBL" id="CM023490">
    <property type="protein sequence ID" value="KAH6942878.1"/>
    <property type="molecule type" value="Genomic_DNA"/>
</dbReference>
<reference evidence="1" key="1">
    <citation type="submission" date="2020-05" db="EMBL/GenBank/DDBJ databases">
        <title>Large-scale comparative analyses of tick genomes elucidate their genetic diversity and vector capacities.</title>
        <authorList>
            <person name="Jia N."/>
            <person name="Wang J."/>
            <person name="Shi W."/>
            <person name="Du L."/>
            <person name="Sun Y."/>
            <person name="Zhan W."/>
            <person name="Jiang J."/>
            <person name="Wang Q."/>
            <person name="Zhang B."/>
            <person name="Ji P."/>
            <person name="Sakyi L.B."/>
            <person name="Cui X."/>
            <person name="Yuan T."/>
            <person name="Jiang B."/>
            <person name="Yang W."/>
            <person name="Lam T.T.-Y."/>
            <person name="Chang Q."/>
            <person name="Ding S."/>
            <person name="Wang X."/>
            <person name="Zhu J."/>
            <person name="Ruan X."/>
            <person name="Zhao L."/>
            <person name="Wei J."/>
            <person name="Que T."/>
            <person name="Du C."/>
            <person name="Cheng J."/>
            <person name="Dai P."/>
            <person name="Han X."/>
            <person name="Huang E."/>
            <person name="Gao Y."/>
            <person name="Liu J."/>
            <person name="Shao H."/>
            <person name="Ye R."/>
            <person name="Li L."/>
            <person name="Wei W."/>
            <person name="Wang X."/>
            <person name="Wang C."/>
            <person name="Yang T."/>
            <person name="Huo Q."/>
            <person name="Li W."/>
            <person name="Guo W."/>
            <person name="Chen H."/>
            <person name="Zhou L."/>
            <person name="Ni X."/>
            <person name="Tian J."/>
            <person name="Zhou Y."/>
            <person name="Sheng Y."/>
            <person name="Liu T."/>
            <person name="Pan Y."/>
            <person name="Xia L."/>
            <person name="Li J."/>
            <person name="Zhao F."/>
            <person name="Cao W."/>
        </authorList>
    </citation>
    <scope>NUCLEOTIDE SEQUENCE</scope>
    <source>
        <strain evidence="1">Hyas-2018</strain>
    </source>
</reference>
<keyword evidence="2" id="KW-1185">Reference proteome</keyword>
<evidence type="ECO:0000313" key="1">
    <source>
        <dbReference type="EMBL" id="KAH6942878.1"/>
    </source>
</evidence>
<accession>A0ACB7T7G4</accession>